<comment type="caution">
    <text evidence="3">The sequence shown here is derived from an EMBL/GenBank/DDBJ whole genome shotgun (WGS) entry which is preliminary data.</text>
</comment>
<feature type="region of interest" description="Disordered" evidence="1">
    <location>
        <begin position="1"/>
        <end position="30"/>
    </location>
</feature>
<dbReference type="GO" id="GO:0005634">
    <property type="term" value="C:nucleus"/>
    <property type="evidence" value="ECO:0007669"/>
    <property type="project" value="InterPro"/>
</dbReference>
<dbReference type="STRING" id="357750.A0A2S6CB04"/>
<dbReference type="Pfam" id="PF04921">
    <property type="entry name" value="XAP5"/>
    <property type="match status" value="1"/>
</dbReference>
<sequence length="428" mass="47006">MKVGRIRWSSSSSSIQILVTPPKPTPRIAMADTNDNRFVAKAADVEDRLKADTVGLVTLDDFRKRRAEAAEGGSGATTPDGREGTPKSTSSSIAAGGPFKKRKKSAPKKGGLSFANDDDDEDSTTEKPRLDEDDWASVGATPLAGTRATTPAGNPISDSESITFKKKPLRPNASVSLAPKALTKSALLKEAALKESLRKEYHQIQEAVKATEFILPFVFYNGKNAAGGKVRLKKGEQIWKFLERARKVGAESGETGRKDWARISVDDLIIVKGDLILGHHYDFHYFLLNKTVGYHGRLFSDAFSAEPTTATPKHLLPSKGATDAEQHEASTPQPATSSDSATEISGVQTAAQLRQQKARELASALPDSELEGFDEDPILTKVVDRRWYEKNKHIYPASSWEEFDPEREEEYKKGVRKDRNGNAMFFSR</sequence>
<feature type="region of interest" description="Disordered" evidence="1">
    <location>
        <begin position="68"/>
        <end position="167"/>
    </location>
</feature>
<keyword evidence="4" id="KW-1185">Reference proteome</keyword>
<dbReference type="EMBL" id="PNEN01000504">
    <property type="protein sequence ID" value="PPJ56897.1"/>
    <property type="molecule type" value="Genomic_DNA"/>
</dbReference>
<dbReference type="InterPro" id="IPR007005">
    <property type="entry name" value="XAP5"/>
</dbReference>
<evidence type="ECO:0000313" key="4">
    <source>
        <dbReference type="Proteomes" id="UP000237631"/>
    </source>
</evidence>
<evidence type="ECO:0000313" key="3">
    <source>
        <dbReference type="EMBL" id="PPJ56897.1"/>
    </source>
</evidence>
<dbReference type="GO" id="GO:0006325">
    <property type="term" value="P:chromatin organization"/>
    <property type="evidence" value="ECO:0007669"/>
    <property type="project" value="TreeGrafter"/>
</dbReference>
<feature type="domain" description="FAM50A/XAP5 C-terminal" evidence="2">
    <location>
        <begin position="211"/>
        <end position="410"/>
    </location>
</feature>
<organism evidence="3 4">
    <name type="scientific">Cercospora berteroae</name>
    <dbReference type="NCBI Taxonomy" id="357750"/>
    <lineage>
        <taxon>Eukaryota</taxon>
        <taxon>Fungi</taxon>
        <taxon>Dikarya</taxon>
        <taxon>Ascomycota</taxon>
        <taxon>Pezizomycotina</taxon>
        <taxon>Dothideomycetes</taxon>
        <taxon>Dothideomycetidae</taxon>
        <taxon>Mycosphaerellales</taxon>
        <taxon>Mycosphaerellaceae</taxon>
        <taxon>Cercospora</taxon>
    </lineage>
</organism>
<gene>
    <name evidence="3" type="ORF">CBER1_02277</name>
</gene>
<feature type="region of interest" description="Disordered" evidence="1">
    <location>
        <begin position="310"/>
        <end position="344"/>
    </location>
</feature>
<dbReference type="InterPro" id="IPR048337">
    <property type="entry name" value="FAM50A/XAP5_C"/>
</dbReference>
<name>A0A2S6CB04_9PEZI</name>
<reference evidence="4" key="1">
    <citation type="journal article" date="2017" name="bioRxiv">
        <title>Conservation of a gene cluster reveals novel cercosporin biosynthetic mechanisms and extends production to the genus Colletotrichum.</title>
        <authorList>
            <person name="de Jonge R."/>
            <person name="Ebert M.K."/>
            <person name="Huitt-Roehl C.R."/>
            <person name="Pal P."/>
            <person name="Suttle J.C."/>
            <person name="Spanner R.E."/>
            <person name="Neubauer J.D."/>
            <person name="Jurick W.M.II."/>
            <person name="Stott K.A."/>
            <person name="Secor G.A."/>
            <person name="Thomma B.P.H.J."/>
            <person name="Van de Peer Y."/>
            <person name="Townsend C.A."/>
            <person name="Bolton M.D."/>
        </authorList>
    </citation>
    <scope>NUCLEOTIDE SEQUENCE [LARGE SCALE GENOMIC DNA]</scope>
    <source>
        <strain evidence="4">CBS538.71</strain>
    </source>
</reference>
<dbReference type="PANTHER" id="PTHR12722:SF0">
    <property type="entry name" value="PROTEIN FAM50A"/>
    <property type="match status" value="1"/>
</dbReference>
<accession>A0A2S6CB04</accession>
<dbReference type="PANTHER" id="PTHR12722">
    <property type="entry name" value="XAP-5 PROTEIN-RELATED"/>
    <property type="match status" value="1"/>
</dbReference>
<evidence type="ECO:0000259" key="2">
    <source>
        <dbReference type="Pfam" id="PF04921"/>
    </source>
</evidence>
<feature type="compositionally biased region" description="Polar residues" evidence="1">
    <location>
        <begin position="147"/>
        <end position="162"/>
    </location>
</feature>
<dbReference type="Proteomes" id="UP000237631">
    <property type="component" value="Unassembled WGS sequence"/>
</dbReference>
<evidence type="ECO:0000256" key="1">
    <source>
        <dbReference type="SAM" id="MobiDB-lite"/>
    </source>
</evidence>
<feature type="compositionally biased region" description="Polar residues" evidence="1">
    <location>
        <begin position="329"/>
        <end position="344"/>
    </location>
</feature>
<dbReference type="AlphaFoldDB" id="A0A2S6CB04"/>
<dbReference type="OrthoDB" id="1562195at2759"/>
<protein>
    <recommendedName>
        <fullName evidence="2">FAM50A/XAP5 C-terminal domain-containing protein</fullName>
    </recommendedName>
</protein>
<proteinExistence type="predicted"/>